<evidence type="ECO:0000313" key="2">
    <source>
        <dbReference type="Proteomes" id="UP000187609"/>
    </source>
</evidence>
<gene>
    <name evidence="1" type="ORF">A4A49_17792</name>
</gene>
<proteinExistence type="predicted"/>
<dbReference type="SMR" id="A0A314L099"/>
<dbReference type="EMBL" id="MJEQ01000706">
    <property type="protein sequence ID" value="OIT34469.1"/>
    <property type="molecule type" value="Genomic_DNA"/>
</dbReference>
<reference evidence="1" key="1">
    <citation type="submission" date="2016-11" db="EMBL/GenBank/DDBJ databases">
        <title>The genome of Nicotiana attenuata.</title>
        <authorList>
            <person name="Xu S."/>
            <person name="Brockmoeller T."/>
            <person name="Gaquerel E."/>
            <person name="Navarro A."/>
            <person name="Kuhl H."/>
            <person name="Gase K."/>
            <person name="Ling Z."/>
            <person name="Zhou W."/>
            <person name="Kreitzer C."/>
            <person name="Stanke M."/>
            <person name="Tang H."/>
            <person name="Lyons E."/>
            <person name="Pandey P."/>
            <person name="Pandey S.P."/>
            <person name="Timmermann B."/>
            <person name="Baldwin I.T."/>
        </authorList>
    </citation>
    <scope>NUCLEOTIDE SEQUENCE [LARGE SCALE GENOMIC DNA]</scope>
    <source>
        <strain evidence="1">UT</strain>
    </source>
</reference>
<organism evidence="1 2">
    <name type="scientific">Nicotiana attenuata</name>
    <name type="common">Coyote tobacco</name>
    <dbReference type="NCBI Taxonomy" id="49451"/>
    <lineage>
        <taxon>Eukaryota</taxon>
        <taxon>Viridiplantae</taxon>
        <taxon>Streptophyta</taxon>
        <taxon>Embryophyta</taxon>
        <taxon>Tracheophyta</taxon>
        <taxon>Spermatophyta</taxon>
        <taxon>Magnoliopsida</taxon>
        <taxon>eudicotyledons</taxon>
        <taxon>Gunneridae</taxon>
        <taxon>Pentapetalae</taxon>
        <taxon>asterids</taxon>
        <taxon>lamiids</taxon>
        <taxon>Solanales</taxon>
        <taxon>Solanaceae</taxon>
        <taxon>Nicotianoideae</taxon>
        <taxon>Nicotianeae</taxon>
        <taxon>Nicotiana</taxon>
    </lineage>
</organism>
<protein>
    <submittedName>
        <fullName evidence="1">Uncharacterized protein</fullName>
    </submittedName>
</protein>
<evidence type="ECO:0000313" key="1">
    <source>
        <dbReference type="EMBL" id="OIT34469.1"/>
    </source>
</evidence>
<keyword evidence="2" id="KW-1185">Reference proteome</keyword>
<comment type="caution">
    <text evidence="1">The sequence shown here is derived from an EMBL/GenBank/DDBJ whole genome shotgun (WGS) entry which is preliminary data.</text>
</comment>
<dbReference type="Gramene" id="OIT34469">
    <property type="protein sequence ID" value="OIT34469"/>
    <property type="gene ID" value="A4A49_17792"/>
</dbReference>
<accession>A0A314L099</accession>
<sequence>MVWQKLKLCKEPLKQLMHGEMRSIDNKVKETRDILQHVQSLLTMQIDNTFLELEKPILRDINKWLALQEKILKQKSKAYLIAEGDGNNNYFFFYMKARASVNNIDVLKDDNGNLLRQHKDIERAFLQFYINLLGSAAESIPGVDMNKMRNGTSLSISQQQDLTREITDTEIKGALF</sequence>
<name>A0A314L099_NICAT</name>
<dbReference type="AlphaFoldDB" id="A0A314L099"/>
<dbReference type="Proteomes" id="UP000187609">
    <property type="component" value="Unassembled WGS sequence"/>
</dbReference>